<dbReference type="InterPro" id="IPR016024">
    <property type="entry name" value="ARM-type_fold"/>
</dbReference>
<organism evidence="1 2">
    <name type="scientific">Kingella potus</name>
    <dbReference type="NCBI Taxonomy" id="265175"/>
    <lineage>
        <taxon>Bacteria</taxon>
        <taxon>Pseudomonadati</taxon>
        <taxon>Pseudomonadota</taxon>
        <taxon>Betaproteobacteria</taxon>
        <taxon>Neisseriales</taxon>
        <taxon>Neisseriaceae</taxon>
        <taxon>Kingella</taxon>
    </lineage>
</organism>
<accession>A0A377R1U3</accession>
<proteinExistence type="predicted"/>
<evidence type="ECO:0000313" key="1">
    <source>
        <dbReference type="EMBL" id="STR02850.1"/>
    </source>
</evidence>
<evidence type="ECO:0000313" key="2">
    <source>
        <dbReference type="Proteomes" id="UP000254293"/>
    </source>
</evidence>
<reference evidence="1 2" key="1">
    <citation type="submission" date="2018-06" db="EMBL/GenBank/DDBJ databases">
        <authorList>
            <consortium name="Pathogen Informatics"/>
            <person name="Doyle S."/>
        </authorList>
    </citation>
    <scope>NUCLEOTIDE SEQUENCE [LARGE SCALE GENOMIC DNA]</scope>
    <source>
        <strain evidence="1 2">NCTC13336</strain>
    </source>
</reference>
<protein>
    <submittedName>
        <fullName evidence="1">Uncharacterized protein</fullName>
    </submittedName>
</protein>
<dbReference type="SUPFAM" id="SSF48371">
    <property type="entry name" value="ARM repeat"/>
    <property type="match status" value="1"/>
</dbReference>
<dbReference type="Proteomes" id="UP000254293">
    <property type="component" value="Unassembled WGS sequence"/>
</dbReference>
<gene>
    <name evidence="1" type="ORF">NCTC13336_01737</name>
</gene>
<dbReference type="RefSeq" id="WP_115308730.1">
    <property type="nucleotide sequence ID" value="NZ_CP091516.1"/>
</dbReference>
<sequence>MGKTTNRPARRLAAEAGQIRAAAGSSEAAAALAFLLPLLRRGGQATVLAAAVAALGRLFERGVLREEDFDTVRPQLVPCLFNASPRVCAALAEAAAWFPPQAHIERHLLDILACGSGANAARAAESLCRRYPASRAAPAALRRRLACEPEHSAAARRIRACLAAFSDGLCTSRKQA</sequence>
<dbReference type="AlphaFoldDB" id="A0A377R1U3"/>
<name>A0A377R1U3_9NEIS</name>
<keyword evidence="2" id="KW-1185">Reference proteome</keyword>
<dbReference type="EMBL" id="UGJJ01000002">
    <property type="protein sequence ID" value="STR02850.1"/>
    <property type="molecule type" value="Genomic_DNA"/>
</dbReference>